<dbReference type="EMBL" id="JACYFS010000003">
    <property type="protein sequence ID" value="MBD8083196.1"/>
    <property type="molecule type" value="Genomic_DNA"/>
</dbReference>
<reference evidence="3 4" key="1">
    <citation type="submission" date="2020-09" db="EMBL/GenBank/DDBJ databases">
        <title>Genome seq and assembly of Chryseobacterium sp.</title>
        <authorList>
            <person name="Chhetri G."/>
        </authorList>
    </citation>
    <scope>NUCLEOTIDE SEQUENCE [LARGE SCALE GENOMIC DNA]</scope>
    <source>
        <strain evidence="3 4">GCR10</strain>
    </source>
</reference>
<keyword evidence="4" id="KW-1185">Reference proteome</keyword>
<proteinExistence type="predicted"/>
<evidence type="ECO:0000259" key="2">
    <source>
        <dbReference type="Pfam" id="PF05569"/>
    </source>
</evidence>
<dbReference type="CDD" id="cd07341">
    <property type="entry name" value="M56_BlaR1_MecR1_like"/>
    <property type="match status" value="1"/>
</dbReference>
<dbReference type="RefSeq" id="WP_191737125.1">
    <property type="nucleotide sequence ID" value="NZ_JACYFS010000003.1"/>
</dbReference>
<evidence type="ECO:0000256" key="1">
    <source>
        <dbReference type="SAM" id="Phobius"/>
    </source>
</evidence>
<dbReference type="Pfam" id="PF05569">
    <property type="entry name" value="Peptidase_M56"/>
    <property type="match status" value="1"/>
</dbReference>
<feature type="domain" description="Peptidase M56" evidence="2">
    <location>
        <begin position="90"/>
        <end position="251"/>
    </location>
</feature>
<accession>A0ABR8ZD64</accession>
<name>A0ABR8ZD64_9FLAO</name>
<dbReference type="InterPro" id="IPR008756">
    <property type="entry name" value="Peptidase_M56"/>
</dbReference>
<organism evidence="3 4">
    <name type="scientific">Chryseobacterium caseinilyticum</name>
    <dbReference type="NCBI Taxonomy" id="2771428"/>
    <lineage>
        <taxon>Bacteria</taxon>
        <taxon>Pseudomonadati</taxon>
        <taxon>Bacteroidota</taxon>
        <taxon>Flavobacteriia</taxon>
        <taxon>Flavobacteriales</taxon>
        <taxon>Weeksellaceae</taxon>
        <taxon>Chryseobacterium group</taxon>
        <taxon>Chryseobacterium</taxon>
    </lineage>
</organism>
<feature type="transmembrane region" description="Helical" evidence="1">
    <location>
        <begin position="265"/>
        <end position="283"/>
    </location>
</feature>
<comment type="caution">
    <text evidence="3">The sequence shown here is derived from an EMBL/GenBank/DDBJ whole genome shotgun (WGS) entry which is preliminary data.</text>
</comment>
<keyword evidence="1" id="KW-1133">Transmembrane helix</keyword>
<dbReference type="Gene3D" id="3.30.1150.10">
    <property type="match status" value="1"/>
</dbReference>
<gene>
    <name evidence="3" type="ORF">IC610_12300</name>
</gene>
<evidence type="ECO:0000313" key="3">
    <source>
        <dbReference type="EMBL" id="MBD8083196.1"/>
    </source>
</evidence>
<dbReference type="Proteomes" id="UP000637299">
    <property type="component" value="Unassembled WGS sequence"/>
</dbReference>
<sequence>METFILKTVICSGILFGLYHWFLAKEKTFVFNRFYLIFSVIFSLTIPFLTIELPNLKEEKSNLVVGEEIPQQVFTQQITEESSFDFNQIILAVYCLIAVLFLAKFIISILKIKSLKGRRLIYKSKNIVLLQEDLAPFSFWNTIYISEKSFSNSGIDNRVFMHEEIHIQQKHSLDLIFIELTKAVLWINPFFYFYKSAMVNNHEFLADEEVINKNINIKNYQELILQEVLKQQNIPLTHQFNFNNTKKRFIMMTKQNSKFAKAKKFLAVPVFAIAAFVFAEKVYGNNIDDLKSDYGIKISPIKSSLNHSEAYKEFTKIIEKYDQIIKNRDHEKFTKEVPREVLVNLADLFDKFNSKDLTEAPIWVKYTEINREIPTINQMNKFLSSRYNISIDGKVVENKDLKNYKNTDFYHVYILKVLPTNPDYGKYDYGVILYTKAFAKKYNSAKNITVSFKVDMAEYKQWVQNDTIAPKKRKETKAEIKKIKPEDINVNEYPPVAMPKPVQTVEQTPAEYPGGMDLMRKGMGENFNPAPFEKLSGTVKASILISVDENGKTTDIKVTGPNSEFNKEAYRVTELMTAGKIWKPATENGKPAKSVYKLPLAMKFENTAPIK</sequence>
<feature type="transmembrane region" description="Helical" evidence="1">
    <location>
        <begin position="89"/>
        <end position="110"/>
    </location>
</feature>
<feature type="transmembrane region" description="Helical" evidence="1">
    <location>
        <begin position="6"/>
        <end position="22"/>
    </location>
</feature>
<keyword evidence="1" id="KW-0472">Membrane</keyword>
<evidence type="ECO:0000313" key="4">
    <source>
        <dbReference type="Proteomes" id="UP000637299"/>
    </source>
</evidence>
<keyword evidence="1" id="KW-0812">Transmembrane</keyword>
<protein>
    <recommendedName>
        <fullName evidence="2">Peptidase M56 domain-containing protein</fullName>
    </recommendedName>
</protein>
<feature type="transmembrane region" description="Helical" evidence="1">
    <location>
        <begin position="34"/>
        <end position="51"/>
    </location>
</feature>